<dbReference type="EMBL" id="FSRQ01000001">
    <property type="protein sequence ID" value="SIN79358.1"/>
    <property type="molecule type" value="Genomic_DNA"/>
</dbReference>
<evidence type="ECO:0000313" key="1">
    <source>
        <dbReference type="EMBL" id="SIN79358.1"/>
    </source>
</evidence>
<organism evidence="1 2">
    <name type="scientific">Chryseobacterium scophthalmum</name>
    <dbReference type="NCBI Taxonomy" id="59733"/>
    <lineage>
        <taxon>Bacteria</taxon>
        <taxon>Pseudomonadati</taxon>
        <taxon>Bacteroidota</taxon>
        <taxon>Flavobacteriia</taxon>
        <taxon>Flavobacteriales</taxon>
        <taxon>Weeksellaceae</taxon>
        <taxon>Chryseobacterium group</taxon>
        <taxon>Chryseobacterium</taxon>
    </lineage>
</organism>
<keyword evidence="2" id="KW-1185">Reference proteome</keyword>
<evidence type="ECO:0000313" key="2">
    <source>
        <dbReference type="Proteomes" id="UP000184782"/>
    </source>
</evidence>
<sequence length="103" mass="12100">MLKYQPILIFNTLNLKNNTKKICIKIIIPNFHRKLFFDTLCLKIIMDKIAPTVPPKNVRISKENSEILLLCWVAFHLSNPKMVKAMRFIIKNTYNITANLKQK</sequence>
<name>A0A1N6E8J9_9FLAO</name>
<dbReference type="AlphaFoldDB" id="A0A1N6E8J9"/>
<protein>
    <submittedName>
        <fullName evidence="1">Uncharacterized protein</fullName>
    </submittedName>
</protein>
<gene>
    <name evidence="1" type="ORF">SAMN05421769_0016</name>
</gene>
<accession>A0A1N6E8J9</accession>
<proteinExistence type="predicted"/>
<dbReference type="Proteomes" id="UP000184782">
    <property type="component" value="Unassembled WGS sequence"/>
</dbReference>
<reference evidence="2" key="1">
    <citation type="submission" date="2016-12" db="EMBL/GenBank/DDBJ databases">
        <authorList>
            <person name="Varghese N."/>
            <person name="Submissions S."/>
        </authorList>
    </citation>
    <scope>NUCLEOTIDE SEQUENCE [LARGE SCALE GENOMIC DNA]</scope>
    <source>
        <strain evidence="2">DSM 16779</strain>
    </source>
</reference>
<dbReference type="STRING" id="59733.SAMN05421769_0016"/>